<feature type="transmembrane region" description="Helical" evidence="1">
    <location>
        <begin position="17"/>
        <end position="39"/>
    </location>
</feature>
<sequence>MDLEKNSPLRWNFTKGILFRFVFSYLVLCIWPFPLYFIPYSWYVYQPVQRLFGQMANAVGPLLLGKYYLSSSMIASSDTSYKYALTFVFLMLAAASTLIWSVIDRRRWAYEKLSAGLNLLVRYYLAQALLIYGFLKVIPLQFPEPTVARLTETYGDSSRMGLLWTFMGASPAYTIFTGAGEVLGGTLLLFRRTRLLGAVISAFVLTHVFALNIFYDVPVKLYSFHLLFMSLFLITPDAQRLANLFVLNKPVAPELPATPVADVRLRWLGIIVQTGLIGLIFFQPLYSAVSQKRELETRAAGMEKVDVVGEFEVSYFILNNDTLQAVETEKRRWKNVRLGGNSMQITYMDGLSIPWLCSIRNGSKKIKVLSKDLSTTGEFRFEKEGEWLSLRGTLNQDSLRIVSRYTSANAFLLYREFHWISEEPFYH</sequence>
<reference evidence="3" key="1">
    <citation type="submission" date="2018-09" db="EMBL/GenBank/DDBJ databases">
        <title>Chryseolinea sp. KIS68-18 isolated from soil.</title>
        <authorList>
            <person name="Weon H.-Y."/>
            <person name="Kwon S.-W."/>
            <person name="Lee S.A."/>
        </authorList>
    </citation>
    <scope>NUCLEOTIDE SEQUENCE [LARGE SCALE GENOMIC DNA]</scope>
    <source>
        <strain evidence="3">KIS68-18</strain>
    </source>
</reference>
<proteinExistence type="predicted"/>
<dbReference type="EMBL" id="CP032382">
    <property type="protein sequence ID" value="AYB33137.1"/>
    <property type="molecule type" value="Genomic_DNA"/>
</dbReference>
<keyword evidence="3" id="KW-1185">Reference proteome</keyword>
<evidence type="ECO:0000313" key="2">
    <source>
        <dbReference type="EMBL" id="AYB33137.1"/>
    </source>
</evidence>
<feature type="transmembrane region" description="Helical" evidence="1">
    <location>
        <begin position="162"/>
        <end position="183"/>
    </location>
</feature>
<feature type="transmembrane region" description="Helical" evidence="1">
    <location>
        <begin position="81"/>
        <end position="103"/>
    </location>
</feature>
<keyword evidence="1" id="KW-0472">Membrane</keyword>
<feature type="transmembrane region" description="Helical" evidence="1">
    <location>
        <begin position="267"/>
        <end position="286"/>
    </location>
</feature>
<keyword evidence="1" id="KW-1133">Transmembrane helix</keyword>
<dbReference type="RefSeq" id="WP_119756379.1">
    <property type="nucleotide sequence ID" value="NZ_CP032382.1"/>
</dbReference>
<organism evidence="2 3">
    <name type="scientific">Chryseolinea soli</name>
    <dbReference type="NCBI Taxonomy" id="2321403"/>
    <lineage>
        <taxon>Bacteria</taxon>
        <taxon>Pseudomonadati</taxon>
        <taxon>Bacteroidota</taxon>
        <taxon>Cytophagia</taxon>
        <taxon>Cytophagales</taxon>
        <taxon>Fulvivirgaceae</taxon>
        <taxon>Chryseolinea</taxon>
    </lineage>
</organism>
<dbReference type="Proteomes" id="UP000266183">
    <property type="component" value="Chromosome"/>
</dbReference>
<name>A0A385SSL3_9BACT</name>
<gene>
    <name evidence="2" type="ORF">D4L85_22285</name>
</gene>
<protein>
    <recommendedName>
        <fullName evidence="4">DoxX family protein</fullName>
    </recommendedName>
</protein>
<dbReference type="AlphaFoldDB" id="A0A385SSL3"/>
<feature type="transmembrane region" description="Helical" evidence="1">
    <location>
        <begin position="195"/>
        <end position="215"/>
    </location>
</feature>
<evidence type="ECO:0000256" key="1">
    <source>
        <dbReference type="SAM" id="Phobius"/>
    </source>
</evidence>
<dbReference type="KEGG" id="chk:D4L85_22285"/>
<evidence type="ECO:0008006" key="4">
    <source>
        <dbReference type="Google" id="ProtNLM"/>
    </source>
</evidence>
<evidence type="ECO:0000313" key="3">
    <source>
        <dbReference type="Proteomes" id="UP000266183"/>
    </source>
</evidence>
<dbReference type="OrthoDB" id="102112at2"/>
<keyword evidence="1" id="KW-0812">Transmembrane</keyword>
<feature type="transmembrane region" description="Helical" evidence="1">
    <location>
        <begin position="123"/>
        <end position="142"/>
    </location>
</feature>
<accession>A0A385SSL3</accession>